<feature type="region of interest" description="Disordered" evidence="1">
    <location>
        <begin position="61"/>
        <end position="107"/>
    </location>
</feature>
<proteinExistence type="predicted"/>
<feature type="compositionally biased region" description="Basic residues" evidence="1">
    <location>
        <begin position="84"/>
        <end position="101"/>
    </location>
</feature>
<dbReference type="EMBL" id="JAPTSV010000001">
    <property type="protein sequence ID" value="KAJ1531484.1"/>
    <property type="molecule type" value="Genomic_DNA"/>
</dbReference>
<accession>A0AAV7Y027</accession>
<sequence>MDGYPSPLASPPTTTPAAARPTSAAEESSAAPTATPDEQQRLLVLRFQVMAESDAHILLTAQRRSDREAYEVSGPAHDADPPRRPARGQRPRHAPARHHAAASRARAGPALHADVLVLQQNHPHCAVQSTSACLPLRTR</sequence>
<gene>
    <name evidence="2" type="ORF">ONE63_000159</name>
</gene>
<organism evidence="2 3">
    <name type="scientific">Megalurothrips usitatus</name>
    <name type="common">bean blossom thrips</name>
    <dbReference type="NCBI Taxonomy" id="439358"/>
    <lineage>
        <taxon>Eukaryota</taxon>
        <taxon>Metazoa</taxon>
        <taxon>Ecdysozoa</taxon>
        <taxon>Arthropoda</taxon>
        <taxon>Hexapoda</taxon>
        <taxon>Insecta</taxon>
        <taxon>Pterygota</taxon>
        <taxon>Neoptera</taxon>
        <taxon>Paraneoptera</taxon>
        <taxon>Thysanoptera</taxon>
        <taxon>Terebrantia</taxon>
        <taxon>Thripoidea</taxon>
        <taxon>Thripidae</taxon>
        <taxon>Megalurothrips</taxon>
    </lineage>
</organism>
<name>A0AAV7Y027_9NEOP</name>
<protein>
    <submittedName>
        <fullName evidence="2">Uncharacterized protein</fullName>
    </submittedName>
</protein>
<evidence type="ECO:0000256" key="1">
    <source>
        <dbReference type="SAM" id="MobiDB-lite"/>
    </source>
</evidence>
<dbReference type="Proteomes" id="UP001075354">
    <property type="component" value="Chromosome 1"/>
</dbReference>
<keyword evidence="3" id="KW-1185">Reference proteome</keyword>
<evidence type="ECO:0000313" key="2">
    <source>
        <dbReference type="EMBL" id="KAJ1531484.1"/>
    </source>
</evidence>
<feature type="compositionally biased region" description="Low complexity" evidence="1">
    <location>
        <begin position="15"/>
        <end position="36"/>
    </location>
</feature>
<evidence type="ECO:0000313" key="3">
    <source>
        <dbReference type="Proteomes" id="UP001075354"/>
    </source>
</evidence>
<comment type="caution">
    <text evidence="2">The sequence shown here is derived from an EMBL/GenBank/DDBJ whole genome shotgun (WGS) entry which is preliminary data.</text>
</comment>
<reference evidence="2" key="1">
    <citation type="submission" date="2022-12" db="EMBL/GenBank/DDBJ databases">
        <title>Chromosome-level genome assembly of the bean flower thrips Megalurothrips usitatus.</title>
        <authorList>
            <person name="Ma L."/>
            <person name="Liu Q."/>
            <person name="Li H."/>
            <person name="Cai W."/>
        </authorList>
    </citation>
    <scope>NUCLEOTIDE SEQUENCE</scope>
    <source>
        <strain evidence="2">Cailab_2022a</strain>
    </source>
</reference>
<feature type="region of interest" description="Disordered" evidence="1">
    <location>
        <begin position="1"/>
        <end position="37"/>
    </location>
</feature>
<dbReference type="AlphaFoldDB" id="A0AAV7Y027"/>